<dbReference type="PANTHER" id="PTHR30349:SF41">
    <property type="entry name" value="INTEGRASE_RECOMBINASE PROTEIN MJ0367-RELATED"/>
    <property type="match status" value="1"/>
</dbReference>
<evidence type="ECO:0000313" key="8">
    <source>
        <dbReference type="EMBL" id="RDB36730.1"/>
    </source>
</evidence>
<keyword evidence="2" id="KW-0229">DNA integration</keyword>
<evidence type="ECO:0000256" key="2">
    <source>
        <dbReference type="ARBA" id="ARBA00022908"/>
    </source>
</evidence>
<dbReference type="Proteomes" id="UP000253934">
    <property type="component" value="Unassembled WGS sequence"/>
</dbReference>
<evidence type="ECO:0000256" key="3">
    <source>
        <dbReference type="ARBA" id="ARBA00023125"/>
    </source>
</evidence>
<evidence type="ECO:0000256" key="4">
    <source>
        <dbReference type="ARBA" id="ARBA00023172"/>
    </source>
</evidence>
<dbReference type="PANTHER" id="PTHR30349">
    <property type="entry name" value="PHAGE INTEGRASE-RELATED"/>
    <property type="match status" value="1"/>
</dbReference>
<evidence type="ECO:0000256" key="1">
    <source>
        <dbReference type="ARBA" id="ARBA00008857"/>
    </source>
</evidence>
<evidence type="ECO:0000256" key="5">
    <source>
        <dbReference type="PROSITE-ProRule" id="PRU01248"/>
    </source>
</evidence>
<dbReference type="SUPFAM" id="SSF56349">
    <property type="entry name" value="DNA breaking-rejoining enzymes"/>
    <property type="match status" value="1"/>
</dbReference>
<name>A0A369KTM7_9BACT</name>
<dbReference type="Gene3D" id="1.10.443.10">
    <property type="entry name" value="Intergrase catalytic core"/>
    <property type="match status" value="1"/>
</dbReference>
<dbReference type="CDD" id="cd01189">
    <property type="entry name" value="INT_ICEBs1_C_like"/>
    <property type="match status" value="1"/>
</dbReference>
<evidence type="ECO:0000313" key="9">
    <source>
        <dbReference type="Proteomes" id="UP000253934"/>
    </source>
</evidence>
<comment type="caution">
    <text evidence="8">The sequence shown here is derived from an EMBL/GenBank/DDBJ whole genome shotgun (WGS) entry which is preliminary data.</text>
</comment>
<dbReference type="InterPro" id="IPR010998">
    <property type="entry name" value="Integrase_recombinase_N"/>
</dbReference>
<dbReference type="GO" id="GO:0006310">
    <property type="term" value="P:DNA recombination"/>
    <property type="evidence" value="ECO:0007669"/>
    <property type="project" value="UniProtKB-KW"/>
</dbReference>
<comment type="similarity">
    <text evidence="1">Belongs to the 'phage' integrase family.</text>
</comment>
<organism evidence="8 9">
    <name type="scientific">Spirobacillus cienkowskii</name>
    <dbReference type="NCBI Taxonomy" id="495820"/>
    <lineage>
        <taxon>Bacteria</taxon>
        <taxon>Pseudomonadati</taxon>
        <taxon>Bdellovibrionota</taxon>
        <taxon>Oligoflexia</taxon>
        <taxon>Silvanigrellales</taxon>
        <taxon>Spirobacillus</taxon>
    </lineage>
</organism>
<dbReference type="InterPro" id="IPR002104">
    <property type="entry name" value="Integrase_catalytic"/>
</dbReference>
<protein>
    <submittedName>
        <fullName evidence="8">Site-specific integrase</fullName>
    </submittedName>
</protein>
<dbReference type="InterPro" id="IPR011010">
    <property type="entry name" value="DNA_brk_join_enz"/>
</dbReference>
<keyword evidence="3 5" id="KW-0238">DNA-binding</keyword>
<dbReference type="PROSITE" id="PS51898">
    <property type="entry name" value="TYR_RECOMBINASE"/>
    <property type="match status" value="1"/>
</dbReference>
<evidence type="ECO:0000259" key="6">
    <source>
        <dbReference type="PROSITE" id="PS51898"/>
    </source>
</evidence>
<dbReference type="AlphaFoldDB" id="A0A369KTM7"/>
<sequence>MLQNTNKLAGIRFLQRINKWEARVSIQGEHYSKTFFKQEEAIQWREHMLKPSVNLSLICETLFTQWLENPFGAYSPQTLFIYQQNVRLYLDKAFGHLKPEEITEQGILAFVLNLAESTTNRGKKRSLKSIKNIIGCFNSFLDWCCFKSYLEDNPLKRSKVKNNLSIFYKKNRLENNQANTIKKKALTKEEAKLLIAQAYKRGLQTGLIIEFLIYTGLRIGEAAALTWGDLNYLNIDNLGTVSLFITIDKTMDHRTKSIQCSAKCGSNGQVEISYSIAQKLEQWKKTAHEYGYSTSNLDFLFPFVSQSPKDFSALISSLARKANIKHVSAHGLRHTTITFLASSGHSMQVVQKIARHKTSDMTTAYFDATQLPVTGVTESIERFLA</sequence>
<dbReference type="PROSITE" id="PS51900">
    <property type="entry name" value="CB"/>
    <property type="match status" value="1"/>
</dbReference>
<dbReference type="InterPro" id="IPR013762">
    <property type="entry name" value="Integrase-like_cat_sf"/>
</dbReference>
<dbReference type="GO" id="GO:0015074">
    <property type="term" value="P:DNA integration"/>
    <property type="evidence" value="ECO:0007669"/>
    <property type="project" value="UniProtKB-KW"/>
</dbReference>
<dbReference type="Gene3D" id="1.10.150.130">
    <property type="match status" value="1"/>
</dbReference>
<dbReference type="GO" id="GO:0003677">
    <property type="term" value="F:DNA binding"/>
    <property type="evidence" value="ECO:0007669"/>
    <property type="project" value="UniProtKB-UniRule"/>
</dbReference>
<dbReference type="EMBL" id="QOVW01000034">
    <property type="protein sequence ID" value="RDB36730.1"/>
    <property type="molecule type" value="Genomic_DNA"/>
</dbReference>
<evidence type="ECO:0000259" key="7">
    <source>
        <dbReference type="PROSITE" id="PS51900"/>
    </source>
</evidence>
<keyword evidence="4" id="KW-0233">DNA recombination</keyword>
<gene>
    <name evidence="8" type="ORF">DCC88_03580</name>
</gene>
<feature type="domain" description="Core-binding (CB)" evidence="7">
    <location>
        <begin position="61"/>
        <end position="145"/>
    </location>
</feature>
<keyword evidence="9" id="KW-1185">Reference proteome</keyword>
<dbReference type="InterPro" id="IPR050090">
    <property type="entry name" value="Tyrosine_recombinase_XerCD"/>
</dbReference>
<reference evidence="8" key="1">
    <citation type="submission" date="2018-04" db="EMBL/GenBank/DDBJ databases">
        <title>Draft genome sequence of the Candidatus Spirobacillus cienkowskii, a pathogen of freshwater Daphnia species, reconstructed from hemolymph metagenomic reads.</title>
        <authorList>
            <person name="Bresciani L."/>
            <person name="Lemos L.N."/>
            <person name="Wale N."/>
            <person name="Lin J.Y."/>
            <person name="Fernandes G.R."/>
            <person name="Duffy M.A."/>
            <person name="Rodrigues J.M."/>
        </authorList>
    </citation>
    <scope>NUCLEOTIDE SEQUENCE [LARGE SCALE GENOMIC DNA]</scope>
    <source>
        <strain evidence="8">Binning01</strain>
    </source>
</reference>
<dbReference type="Pfam" id="PF00589">
    <property type="entry name" value="Phage_integrase"/>
    <property type="match status" value="1"/>
</dbReference>
<accession>A0A369KTM7</accession>
<feature type="domain" description="Tyr recombinase" evidence="6">
    <location>
        <begin position="181"/>
        <end position="378"/>
    </location>
</feature>
<proteinExistence type="inferred from homology"/>
<dbReference type="InterPro" id="IPR044068">
    <property type="entry name" value="CB"/>
</dbReference>